<dbReference type="SUPFAM" id="SSF53756">
    <property type="entry name" value="UDP-Glycosyltransferase/glycogen phosphorylase"/>
    <property type="match status" value="1"/>
</dbReference>
<keyword evidence="1" id="KW-0808">Transferase</keyword>
<evidence type="ECO:0000313" key="2">
    <source>
        <dbReference type="Proteomes" id="UP000470875"/>
    </source>
</evidence>
<dbReference type="Pfam" id="PF13692">
    <property type="entry name" value="Glyco_trans_1_4"/>
    <property type="match status" value="1"/>
</dbReference>
<reference evidence="1 2" key="1">
    <citation type="submission" date="2019-08" db="EMBL/GenBank/DDBJ databases">
        <title>In-depth cultivation of the pig gut microbiome towards novel bacterial diversity and tailored functional studies.</title>
        <authorList>
            <person name="Wylensek D."/>
            <person name="Hitch T.C.A."/>
            <person name="Clavel T."/>
        </authorList>
    </citation>
    <scope>NUCLEOTIDE SEQUENCE [LARGE SCALE GENOMIC DNA]</scope>
    <source>
        <strain evidence="1 2">WB03_NA08</strain>
    </source>
</reference>
<keyword evidence="2" id="KW-1185">Reference proteome</keyword>
<gene>
    <name evidence="1" type="ORF">FYJ24_01515</name>
</gene>
<protein>
    <submittedName>
        <fullName evidence="1">Glycosyltransferase family 4 protein</fullName>
    </submittedName>
</protein>
<evidence type="ECO:0000313" key="1">
    <source>
        <dbReference type="EMBL" id="MSS83463.1"/>
    </source>
</evidence>
<dbReference type="GO" id="GO:0016740">
    <property type="term" value="F:transferase activity"/>
    <property type="evidence" value="ECO:0007669"/>
    <property type="project" value="UniProtKB-KW"/>
</dbReference>
<accession>A0A6N7W4L7</accession>
<dbReference type="PANTHER" id="PTHR12526">
    <property type="entry name" value="GLYCOSYLTRANSFERASE"/>
    <property type="match status" value="1"/>
</dbReference>
<organism evidence="1 2">
    <name type="scientific">Scrofimicrobium canadense</name>
    <dbReference type="NCBI Taxonomy" id="2652290"/>
    <lineage>
        <taxon>Bacteria</taxon>
        <taxon>Bacillati</taxon>
        <taxon>Actinomycetota</taxon>
        <taxon>Actinomycetes</taxon>
        <taxon>Actinomycetales</taxon>
        <taxon>Actinomycetaceae</taxon>
        <taxon>Scrofimicrobium</taxon>
    </lineage>
</organism>
<comment type="caution">
    <text evidence="1">The sequence shown here is derived from an EMBL/GenBank/DDBJ whole genome shotgun (WGS) entry which is preliminary data.</text>
</comment>
<proteinExistence type="predicted"/>
<dbReference type="Proteomes" id="UP000470875">
    <property type="component" value="Unassembled WGS sequence"/>
</dbReference>
<dbReference type="AlphaFoldDB" id="A0A6N7W4L7"/>
<dbReference type="EMBL" id="VULO01000001">
    <property type="protein sequence ID" value="MSS83463.1"/>
    <property type="molecule type" value="Genomic_DNA"/>
</dbReference>
<dbReference type="PANTHER" id="PTHR12526:SF630">
    <property type="entry name" value="GLYCOSYLTRANSFERASE"/>
    <property type="match status" value="1"/>
</dbReference>
<sequence>MRSINMPVMVFHAPFELQENPTAASALRPVRMLKAFENIGYKVWKVTGTGKERKKSLRALGRAIRGGLKVEFVYSESATIPNAFTEPRHFPLRPFLDAEFFALMHRHNIPIGVFYRDIYWVFDEYKERVGAAVAAAMSTLYRWDLAIYDRYVDVLFVPSLPMADHIPHKLDPIIVALPPGADTRADGVEQSLTGPLKLLYVGGTNPRHYEISILLEAVSRVSNVSLTICTPKDSWEKDKTMYADLLSDSVCIVHRDADHLDDLYEDADIAMLHVEPKLYWEFAMPVKLFEYIGRGKPIIATEGTMAAEVVENLDIGWSVPHSVQSLAELLDEMGTHREMIARASQRVLAHSREHTWEARARQVAAVLQKTERYS</sequence>
<name>A0A6N7W4L7_9ACTO</name>
<dbReference type="Gene3D" id="3.40.50.2000">
    <property type="entry name" value="Glycogen Phosphorylase B"/>
    <property type="match status" value="1"/>
</dbReference>
<dbReference type="RefSeq" id="WP_154542874.1">
    <property type="nucleotide sequence ID" value="NZ_VULO01000001.1"/>
</dbReference>